<dbReference type="Gene3D" id="1.10.10.60">
    <property type="entry name" value="Homeodomain-like"/>
    <property type="match status" value="1"/>
</dbReference>
<sequence>MSTDIETAAIGEDGDDAARRSIGARRNPASQEAILDAAEALLRENGIAGFSIEAVARRARAGKPTIYRWWPHRTALMLDVYKRFKNAKDFPDTGSLRGDLLSFLENHLLGFWSGSLCGTVYRAVVAEAQTDSAAAELLLAYQHGRKTHAVRIVDRAKARGEVPENTDAALIIDLVVSYAWHQLLLGQLEAAMGKAPNVVDTILRGIDGYQG</sequence>
<reference evidence="6" key="1">
    <citation type="submission" date="2022-06" db="EMBL/GenBank/DDBJ databases">
        <title>Devosia sp. XJ19-45 genome assembly.</title>
        <authorList>
            <person name="Li B."/>
            <person name="Cai M."/>
            <person name="Nie G."/>
            <person name="Li W."/>
        </authorList>
    </citation>
    <scope>NUCLEOTIDE SEQUENCE</scope>
    <source>
        <strain evidence="6">XJ19-45</strain>
    </source>
</reference>
<evidence type="ECO:0000259" key="5">
    <source>
        <dbReference type="PROSITE" id="PS50977"/>
    </source>
</evidence>
<evidence type="ECO:0000256" key="4">
    <source>
        <dbReference type="PROSITE-ProRule" id="PRU00335"/>
    </source>
</evidence>
<keyword evidence="3" id="KW-0804">Transcription</keyword>
<dbReference type="SUPFAM" id="SSF46689">
    <property type="entry name" value="Homeodomain-like"/>
    <property type="match status" value="1"/>
</dbReference>
<dbReference type="PANTHER" id="PTHR30055">
    <property type="entry name" value="HTH-TYPE TRANSCRIPTIONAL REGULATOR RUTR"/>
    <property type="match status" value="1"/>
</dbReference>
<dbReference type="GO" id="GO:0000976">
    <property type="term" value="F:transcription cis-regulatory region binding"/>
    <property type="evidence" value="ECO:0007669"/>
    <property type="project" value="TreeGrafter"/>
</dbReference>
<dbReference type="Proteomes" id="UP001060275">
    <property type="component" value="Unassembled WGS sequence"/>
</dbReference>
<feature type="domain" description="HTH tetR-type" evidence="5">
    <location>
        <begin position="28"/>
        <end position="88"/>
    </location>
</feature>
<dbReference type="InterPro" id="IPR001647">
    <property type="entry name" value="HTH_TetR"/>
</dbReference>
<comment type="caution">
    <text evidence="6">The sequence shown here is derived from an EMBL/GenBank/DDBJ whole genome shotgun (WGS) entry which is preliminary data.</text>
</comment>
<dbReference type="InterPro" id="IPR009057">
    <property type="entry name" value="Homeodomain-like_sf"/>
</dbReference>
<accession>A0A9Q4FUZ9</accession>
<dbReference type="GO" id="GO:0003700">
    <property type="term" value="F:DNA-binding transcription factor activity"/>
    <property type="evidence" value="ECO:0007669"/>
    <property type="project" value="TreeGrafter"/>
</dbReference>
<dbReference type="InterPro" id="IPR050109">
    <property type="entry name" value="HTH-type_TetR-like_transc_reg"/>
</dbReference>
<dbReference type="EMBL" id="JAMWDU010000008">
    <property type="protein sequence ID" value="MCP8888940.1"/>
    <property type="molecule type" value="Genomic_DNA"/>
</dbReference>
<keyword evidence="7" id="KW-1185">Reference proteome</keyword>
<proteinExistence type="predicted"/>
<evidence type="ECO:0000313" key="7">
    <source>
        <dbReference type="Proteomes" id="UP001060275"/>
    </source>
</evidence>
<keyword evidence="1" id="KW-0805">Transcription regulation</keyword>
<name>A0A9Q4FUZ9_9HYPH</name>
<dbReference type="RefSeq" id="WP_254676101.1">
    <property type="nucleotide sequence ID" value="NZ_JAMWDU010000008.1"/>
</dbReference>
<dbReference type="Gene3D" id="1.10.357.10">
    <property type="entry name" value="Tetracycline Repressor, domain 2"/>
    <property type="match status" value="1"/>
</dbReference>
<dbReference type="PROSITE" id="PS50977">
    <property type="entry name" value="HTH_TETR_2"/>
    <property type="match status" value="1"/>
</dbReference>
<evidence type="ECO:0000256" key="3">
    <source>
        <dbReference type="ARBA" id="ARBA00023163"/>
    </source>
</evidence>
<dbReference type="Pfam" id="PF00440">
    <property type="entry name" value="TetR_N"/>
    <property type="match status" value="1"/>
</dbReference>
<dbReference type="PRINTS" id="PR00455">
    <property type="entry name" value="HTHTETR"/>
</dbReference>
<dbReference type="AlphaFoldDB" id="A0A9Q4FUZ9"/>
<dbReference type="PANTHER" id="PTHR30055:SF148">
    <property type="entry name" value="TETR-FAMILY TRANSCRIPTIONAL REGULATOR"/>
    <property type="match status" value="1"/>
</dbReference>
<dbReference type="SUPFAM" id="SSF48498">
    <property type="entry name" value="Tetracyclin repressor-like, C-terminal domain"/>
    <property type="match status" value="1"/>
</dbReference>
<feature type="DNA-binding region" description="H-T-H motif" evidence="4">
    <location>
        <begin position="51"/>
        <end position="70"/>
    </location>
</feature>
<organism evidence="6 7">
    <name type="scientific">Devosia ureilytica</name>
    <dbReference type="NCBI Taxonomy" id="2952754"/>
    <lineage>
        <taxon>Bacteria</taxon>
        <taxon>Pseudomonadati</taxon>
        <taxon>Pseudomonadota</taxon>
        <taxon>Alphaproteobacteria</taxon>
        <taxon>Hyphomicrobiales</taxon>
        <taxon>Devosiaceae</taxon>
        <taxon>Devosia</taxon>
    </lineage>
</organism>
<dbReference type="InterPro" id="IPR036271">
    <property type="entry name" value="Tet_transcr_reg_TetR-rel_C_sf"/>
</dbReference>
<evidence type="ECO:0000256" key="1">
    <source>
        <dbReference type="ARBA" id="ARBA00023015"/>
    </source>
</evidence>
<evidence type="ECO:0000256" key="2">
    <source>
        <dbReference type="ARBA" id="ARBA00023125"/>
    </source>
</evidence>
<evidence type="ECO:0000313" key="6">
    <source>
        <dbReference type="EMBL" id="MCP8888940.1"/>
    </source>
</evidence>
<dbReference type="Pfam" id="PF16859">
    <property type="entry name" value="TetR_C_11"/>
    <property type="match status" value="1"/>
</dbReference>
<dbReference type="InterPro" id="IPR011075">
    <property type="entry name" value="TetR_C"/>
</dbReference>
<keyword evidence="2 4" id="KW-0238">DNA-binding</keyword>
<protein>
    <submittedName>
        <fullName evidence="6">TetR/AcrR family transcriptional regulator</fullName>
    </submittedName>
</protein>
<gene>
    <name evidence="6" type="ORF">NF348_17640</name>
</gene>